<dbReference type="OrthoDB" id="346283at2"/>
<name>A0A148KKZ7_9ALTE</name>
<dbReference type="RefSeq" id="WP_068381902.1">
    <property type="nucleotide sequence ID" value="NZ_LSNE01000018.1"/>
</dbReference>
<protein>
    <recommendedName>
        <fullName evidence="4">Phage abortive infection protein</fullName>
    </recommendedName>
</protein>
<keyword evidence="1" id="KW-0812">Transmembrane</keyword>
<feature type="transmembrane region" description="Helical" evidence="1">
    <location>
        <begin position="12"/>
        <end position="38"/>
    </location>
</feature>
<comment type="caution">
    <text evidence="2">The sequence shown here is derived from an EMBL/GenBank/DDBJ whole genome shotgun (WGS) entry which is preliminary data.</text>
</comment>
<dbReference type="Proteomes" id="UP000070299">
    <property type="component" value="Unassembled WGS sequence"/>
</dbReference>
<keyword evidence="1" id="KW-0472">Membrane</keyword>
<evidence type="ECO:0008006" key="4">
    <source>
        <dbReference type="Google" id="ProtNLM"/>
    </source>
</evidence>
<dbReference type="AlphaFoldDB" id="A0A148KKZ7"/>
<accession>A0A148KKZ7</accession>
<evidence type="ECO:0000313" key="2">
    <source>
        <dbReference type="EMBL" id="KXI26967.1"/>
    </source>
</evidence>
<feature type="transmembrane region" description="Helical" evidence="1">
    <location>
        <begin position="58"/>
        <end position="77"/>
    </location>
</feature>
<proteinExistence type="predicted"/>
<dbReference type="STRING" id="1799789.AX660_02395"/>
<organism evidence="2 3">
    <name type="scientific">Paraglaciecola hydrolytica</name>
    <dbReference type="NCBI Taxonomy" id="1799789"/>
    <lineage>
        <taxon>Bacteria</taxon>
        <taxon>Pseudomonadati</taxon>
        <taxon>Pseudomonadota</taxon>
        <taxon>Gammaproteobacteria</taxon>
        <taxon>Alteromonadales</taxon>
        <taxon>Alteromonadaceae</taxon>
        <taxon>Paraglaciecola</taxon>
    </lineage>
</organism>
<evidence type="ECO:0000313" key="3">
    <source>
        <dbReference type="Proteomes" id="UP000070299"/>
    </source>
</evidence>
<evidence type="ECO:0000256" key="1">
    <source>
        <dbReference type="SAM" id="Phobius"/>
    </source>
</evidence>
<reference evidence="3" key="1">
    <citation type="submission" date="2016-02" db="EMBL/GenBank/DDBJ databases">
        <authorList>
            <person name="Schultz-Johansen M."/>
            <person name="Glaring M.A."/>
            <person name="Bech P.K."/>
            <person name="Stougaard P."/>
        </authorList>
    </citation>
    <scope>NUCLEOTIDE SEQUENCE [LARGE SCALE GENOMIC DNA]</scope>
    <source>
        <strain evidence="3">S66</strain>
    </source>
</reference>
<keyword evidence="3" id="KW-1185">Reference proteome</keyword>
<dbReference type="EMBL" id="LSNE01000018">
    <property type="protein sequence ID" value="KXI26967.1"/>
    <property type="molecule type" value="Genomic_DNA"/>
</dbReference>
<keyword evidence="1" id="KW-1133">Transmembrane helix</keyword>
<gene>
    <name evidence="2" type="ORF">AX660_02395</name>
</gene>
<sequence>MESKKTNSRYYFYLLLGGLLLFAFLCLLVTASIYFYFFSGPIGNQETFAQFGDFMGGVLNPIFSFLTIFLLVGSLALQRQELSKVIEELELTRHVHQSTVNMSHYEYILEEFERGNSGMHEAASGFADKLDELITLDNSSKEIGNTNEYSMLNILSNDPLMTIASQKGYFPPQGLLGVKINARDFNEKLEVLDASVKVMLGEIKQLKSLGCPELRAKAFIQVGRDLILERYDSSIINNTARKNISTNIKHFDEFREAFKNYP</sequence>